<keyword evidence="2" id="KW-1185">Reference proteome</keyword>
<gene>
    <name evidence="1" type="ORF">KUCAC02_028763</name>
</gene>
<organism evidence="1 2">
    <name type="scientific">Chaenocephalus aceratus</name>
    <name type="common">Blackfin icefish</name>
    <name type="synonym">Chaenichthys aceratus</name>
    <dbReference type="NCBI Taxonomy" id="36190"/>
    <lineage>
        <taxon>Eukaryota</taxon>
        <taxon>Metazoa</taxon>
        <taxon>Chordata</taxon>
        <taxon>Craniata</taxon>
        <taxon>Vertebrata</taxon>
        <taxon>Euteleostomi</taxon>
        <taxon>Actinopterygii</taxon>
        <taxon>Neopterygii</taxon>
        <taxon>Teleostei</taxon>
        <taxon>Neoteleostei</taxon>
        <taxon>Acanthomorphata</taxon>
        <taxon>Eupercaria</taxon>
        <taxon>Perciformes</taxon>
        <taxon>Notothenioidei</taxon>
        <taxon>Channichthyidae</taxon>
        <taxon>Chaenocephalus</taxon>
    </lineage>
</organism>
<feature type="non-terminal residue" evidence="1">
    <location>
        <position position="64"/>
    </location>
</feature>
<reference evidence="1" key="1">
    <citation type="submission" date="2022-05" db="EMBL/GenBank/DDBJ databases">
        <title>Chromosome-level genome of Chaenocephalus aceratus.</title>
        <authorList>
            <person name="Park H."/>
        </authorList>
    </citation>
    <scope>NUCLEOTIDE SEQUENCE</scope>
    <source>
        <strain evidence="1">KU_202001</strain>
    </source>
</reference>
<proteinExistence type="predicted"/>
<accession>A0ACB9X4N7</accession>
<sequence>YHYIQSSLLDIEAESNYFTYARLDEAGKKPKASSLLLADAADRRNAGLPWLLCLFVDLKDSHSA</sequence>
<evidence type="ECO:0000313" key="1">
    <source>
        <dbReference type="EMBL" id="KAI4820796.1"/>
    </source>
</evidence>
<protein>
    <submittedName>
        <fullName evidence="1">Uncharacterized protein</fullName>
    </submittedName>
</protein>
<feature type="non-terminal residue" evidence="1">
    <location>
        <position position="1"/>
    </location>
</feature>
<comment type="caution">
    <text evidence="1">The sequence shown here is derived from an EMBL/GenBank/DDBJ whole genome shotgun (WGS) entry which is preliminary data.</text>
</comment>
<name>A0ACB9X4N7_CHAAC</name>
<dbReference type="Proteomes" id="UP001057452">
    <property type="component" value="Chromosome 9"/>
</dbReference>
<evidence type="ECO:0000313" key="2">
    <source>
        <dbReference type="Proteomes" id="UP001057452"/>
    </source>
</evidence>
<dbReference type="EMBL" id="CM043793">
    <property type="protein sequence ID" value="KAI4820796.1"/>
    <property type="molecule type" value="Genomic_DNA"/>
</dbReference>